<comment type="subcellular location">
    <subcellularLocation>
        <location evidence="5">Cytoplasm</location>
    </subcellularLocation>
</comment>
<evidence type="ECO:0000256" key="1">
    <source>
        <dbReference type="ARBA" id="ARBA00005532"/>
    </source>
</evidence>
<comment type="similarity">
    <text evidence="1 5">Belongs to the EF-Ts family.</text>
</comment>
<dbReference type="HAMAP" id="MF_00050">
    <property type="entry name" value="EF_Ts"/>
    <property type="match status" value="1"/>
</dbReference>
<accession>A0A2U2BBI9</accession>
<proteinExistence type="inferred from homology"/>
<keyword evidence="8" id="KW-1185">Reference proteome</keyword>
<evidence type="ECO:0000256" key="3">
    <source>
        <dbReference type="ARBA" id="ARBA00022768"/>
    </source>
</evidence>
<dbReference type="SUPFAM" id="SSF46934">
    <property type="entry name" value="UBA-like"/>
    <property type="match status" value="1"/>
</dbReference>
<sequence length="274" mass="29591">MAITAADVSKLRKMTGAGMMDCKKALKEADGDFDKAVEEIRKKGMAVASKRADREATEGAVLSKATDDAKKGALLVLNCETDFVAKNESFVALAQSILDLGLQKGATSLEELNELELDGVAVKDVITEQIGVIGEKLELASFDVIEAEKVVAYIHPGNKLATIVGFNKADIDDQMAKDVAMQAAAMAPVAIDRDSVPQDVIEKELEIGKDMARNEGKPEAMLDKIAQGRLGKFFKESTLLEQAFVKDNKVSIKQYLQGADKELTVTAFSRYSLS</sequence>
<gene>
    <name evidence="5" type="primary">tsf</name>
    <name evidence="7" type="ORF">DDZ16_05735</name>
</gene>
<feature type="region of interest" description="Involved in Mg(2+) ion dislocation from EF-Tu" evidence="5">
    <location>
        <begin position="81"/>
        <end position="84"/>
    </location>
</feature>
<dbReference type="InterPro" id="IPR014039">
    <property type="entry name" value="Transl_elong_EFTs/EF1B_dimer"/>
</dbReference>
<dbReference type="FunFam" id="1.10.8.10:FF:000001">
    <property type="entry name" value="Elongation factor Ts"/>
    <property type="match status" value="1"/>
</dbReference>
<protein>
    <recommendedName>
        <fullName evidence="2 5">Elongation factor Ts</fullName>
        <shortName evidence="5">EF-Ts</shortName>
    </recommendedName>
</protein>
<dbReference type="GO" id="GO:0003746">
    <property type="term" value="F:translation elongation factor activity"/>
    <property type="evidence" value="ECO:0007669"/>
    <property type="project" value="UniProtKB-UniRule"/>
</dbReference>
<dbReference type="Gene3D" id="1.10.8.10">
    <property type="entry name" value="DNA helicase RuvA subunit, C-terminal domain"/>
    <property type="match status" value="1"/>
</dbReference>
<evidence type="ECO:0000259" key="6">
    <source>
        <dbReference type="Pfam" id="PF00889"/>
    </source>
</evidence>
<dbReference type="NCBIfam" id="TIGR00116">
    <property type="entry name" value="tsf"/>
    <property type="match status" value="1"/>
</dbReference>
<dbReference type="AlphaFoldDB" id="A0A2U2BBI9"/>
<dbReference type="PROSITE" id="PS01126">
    <property type="entry name" value="EF_TS_1"/>
    <property type="match status" value="1"/>
</dbReference>
<organism evidence="7 8">
    <name type="scientific">Marinilabilia rubra</name>
    <dbReference type="NCBI Taxonomy" id="2162893"/>
    <lineage>
        <taxon>Bacteria</taxon>
        <taxon>Pseudomonadati</taxon>
        <taxon>Bacteroidota</taxon>
        <taxon>Bacteroidia</taxon>
        <taxon>Marinilabiliales</taxon>
        <taxon>Marinilabiliaceae</taxon>
        <taxon>Marinilabilia</taxon>
    </lineage>
</organism>
<evidence type="ECO:0000256" key="2">
    <source>
        <dbReference type="ARBA" id="ARBA00016956"/>
    </source>
</evidence>
<keyword evidence="4 5" id="KW-0648">Protein biosynthesis</keyword>
<dbReference type="InterPro" id="IPR001816">
    <property type="entry name" value="Transl_elong_EFTs/EF1B"/>
</dbReference>
<evidence type="ECO:0000256" key="4">
    <source>
        <dbReference type="ARBA" id="ARBA00022917"/>
    </source>
</evidence>
<dbReference type="SUPFAM" id="SSF54713">
    <property type="entry name" value="Elongation factor Ts (EF-Ts), dimerisation domain"/>
    <property type="match status" value="1"/>
</dbReference>
<feature type="domain" description="Translation elongation factor EFTs/EF1B dimerisation" evidence="6">
    <location>
        <begin position="73"/>
        <end position="273"/>
    </location>
</feature>
<dbReference type="CDD" id="cd14275">
    <property type="entry name" value="UBA_EF-Ts"/>
    <property type="match status" value="1"/>
</dbReference>
<comment type="caution">
    <text evidence="7">The sequence shown here is derived from an EMBL/GenBank/DDBJ whole genome shotgun (WGS) entry which is preliminary data.</text>
</comment>
<keyword evidence="3 5" id="KW-0251">Elongation factor</keyword>
<evidence type="ECO:0000313" key="8">
    <source>
        <dbReference type="Proteomes" id="UP000244956"/>
    </source>
</evidence>
<dbReference type="InterPro" id="IPR009060">
    <property type="entry name" value="UBA-like_sf"/>
</dbReference>
<dbReference type="PANTHER" id="PTHR11741:SF0">
    <property type="entry name" value="ELONGATION FACTOR TS, MITOCHONDRIAL"/>
    <property type="match status" value="1"/>
</dbReference>
<dbReference type="Pfam" id="PF00889">
    <property type="entry name" value="EF_TS"/>
    <property type="match status" value="1"/>
</dbReference>
<dbReference type="InterPro" id="IPR036402">
    <property type="entry name" value="EF-Ts_dimer_sf"/>
</dbReference>
<dbReference type="EMBL" id="QEWP01000003">
    <property type="protein sequence ID" value="PWE00429.1"/>
    <property type="molecule type" value="Genomic_DNA"/>
</dbReference>
<evidence type="ECO:0000313" key="7">
    <source>
        <dbReference type="EMBL" id="PWE00429.1"/>
    </source>
</evidence>
<evidence type="ECO:0000256" key="5">
    <source>
        <dbReference type="HAMAP-Rule" id="MF_00050"/>
    </source>
</evidence>
<keyword evidence="5" id="KW-0963">Cytoplasm</keyword>
<dbReference type="Proteomes" id="UP000244956">
    <property type="component" value="Unassembled WGS sequence"/>
</dbReference>
<dbReference type="RefSeq" id="WP_109263468.1">
    <property type="nucleotide sequence ID" value="NZ_QEWP01000003.1"/>
</dbReference>
<name>A0A2U2BBI9_9BACT</name>
<dbReference type="Gene3D" id="3.30.479.20">
    <property type="entry name" value="Elongation factor Ts, dimerisation domain"/>
    <property type="match status" value="2"/>
</dbReference>
<dbReference type="OrthoDB" id="9808348at2"/>
<reference evidence="7 8" key="1">
    <citation type="submission" date="2018-05" db="EMBL/GenBank/DDBJ databases">
        <title>Marinilabilia rubrum sp. nov., isolated from saltern sediment.</title>
        <authorList>
            <person name="Zhang R."/>
        </authorList>
    </citation>
    <scope>NUCLEOTIDE SEQUENCE [LARGE SCALE GENOMIC DNA]</scope>
    <source>
        <strain evidence="7 8">WTE16</strain>
    </source>
</reference>
<dbReference type="PANTHER" id="PTHR11741">
    <property type="entry name" value="ELONGATION FACTOR TS"/>
    <property type="match status" value="1"/>
</dbReference>
<comment type="function">
    <text evidence="5">Associates with the EF-Tu.GDP complex and induces the exchange of GDP to GTP. It remains bound to the aminoacyl-tRNA.EF-Tu.GTP complex up to the GTP hydrolysis stage on the ribosome.</text>
</comment>
<dbReference type="GO" id="GO:0005737">
    <property type="term" value="C:cytoplasm"/>
    <property type="evidence" value="ECO:0007669"/>
    <property type="project" value="UniProtKB-SubCell"/>
</dbReference>
<dbReference type="FunFam" id="1.10.286.20:FF:000001">
    <property type="entry name" value="Elongation factor Ts"/>
    <property type="match status" value="1"/>
</dbReference>
<dbReference type="Gene3D" id="1.10.286.20">
    <property type="match status" value="1"/>
</dbReference>
<dbReference type="InterPro" id="IPR018101">
    <property type="entry name" value="Transl_elong_Ts_CS"/>
</dbReference>